<accession>A0A239HXP4</accession>
<dbReference type="Proteomes" id="UP000198356">
    <property type="component" value="Unassembled WGS sequence"/>
</dbReference>
<sequence>MTPEPAAPPILSFDAERNEQLLAMVLDKVHGALAYSQQIYRELDELVSAMDAVAAASDKVGAGFVRVGLSRAELDASLGRVIIKAMSKIATAAIEVNVGAPGEVTWEVVHDLTGKVLLEKKTILFPASDSVTSGVKPLAMNIYRQLVSPK</sequence>
<proteinExistence type="predicted"/>
<gene>
    <name evidence="1" type="ORF">SAMN05421770_102572</name>
</gene>
<evidence type="ECO:0000313" key="2">
    <source>
        <dbReference type="Proteomes" id="UP000198356"/>
    </source>
</evidence>
<dbReference type="AlphaFoldDB" id="A0A239HXP4"/>
<keyword evidence="2" id="KW-1185">Reference proteome</keyword>
<dbReference type="EMBL" id="FZOU01000002">
    <property type="protein sequence ID" value="SNS85004.1"/>
    <property type="molecule type" value="Genomic_DNA"/>
</dbReference>
<evidence type="ECO:0000313" key="1">
    <source>
        <dbReference type="EMBL" id="SNS85004.1"/>
    </source>
</evidence>
<organism evidence="1 2">
    <name type="scientific">Granulicella rosea</name>
    <dbReference type="NCBI Taxonomy" id="474952"/>
    <lineage>
        <taxon>Bacteria</taxon>
        <taxon>Pseudomonadati</taxon>
        <taxon>Acidobacteriota</taxon>
        <taxon>Terriglobia</taxon>
        <taxon>Terriglobales</taxon>
        <taxon>Acidobacteriaceae</taxon>
        <taxon>Granulicella</taxon>
    </lineage>
</organism>
<reference evidence="1 2" key="1">
    <citation type="submission" date="2017-06" db="EMBL/GenBank/DDBJ databases">
        <authorList>
            <person name="Kim H.J."/>
            <person name="Triplett B.A."/>
        </authorList>
    </citation>
    <scope>NUCLEOTIDE SEQUENCE [LARGE SCALE GENOMIC DNA]</scope>
    <source>
        <strain evidence="1 2">DSM 18704</strain>
    </source>
</reference>
<protein>
    <submittedName>
        <fullName evidence="1">Uncharacterized protein</fullName>
    </submittedName>
</protein>
<dbReference type="RefSeq" id="WP_089408044.1">
    <property type="nucleotide sequence ID" value="NZ_FZOU01000002.1"/>
</dbReference>
<name>A0A239HXP4_9BACT</name>